<comment type="caution">
    <text evidence="1">The sequence shown here is derived from an EMBL/GenBank/DDBJ whole genome shotgun (WGS) entry which is preliminary data.</text>
</comment>
<proteinExistence type="predicted"/>
<protein>
    <submittedName>
        <fullName evidence="1">Uncharacterized protein</fullName>
    </submittedName>
</protein>
<organism evidence="1 2">
    <name type="scientific">Rodentibacter ratti</name>
    <dbReference type="NCBI Taxonomy" id="1906745"/>
    <lineage>
        <taxon>Bacteria</taxon>
        <taxon>Pseudomonadati</taxon>
        <taxon>Pseudomonadota</taxon>
        <taxon>Gammaproteobacteria</taxon>
        <taxon>Pasteurellales</taxon>
        <taxon>Pasteurellaceae</taxon>
        <taxon>Rodentibacter</taxon>
    </lineage>
</organism>
<evidence type="ECO:0000313" key="2">
    <source>
        <dbReference type="Proteomes" id="UP000189353"/>
    </source>
</evidence>
<dbReference type="OrthoDB" id="5675328at2"/>
<dbReference type="RefSeq" id="WP_077552057.1">
    <property type="nucleotide sequence ID" value="NZ_MLAI01000001.1"/>
</dbReference>
<name>A0A1V3LD34_9PAST</name>
<accession>A0A1V3LD34</accession>
<reference evidence="1 2" key="1">
    <citation type="submission" date="2016-10" db="EMBL/GenBank/DDBJ databases">
        <title>Rodentibacter gen. nov. and new species.</title>
        <authorList>
            <person name="Christensen H."/>
        </authorList>
    </citation>
    <scope>NUCLEOTIDE SEQUENCE [LARGE SCALE GENOMIC DNA]</scope>
    <source>
        <strain evidence="1 2">Ppn158</strain>
    </source>
</reference>
<dbReference type="EMBL" id="MLAI01000001">
    <property type="protein sequence ID" value="OOF88264.1"/>
    <property type="molecule type" value="Genomic_DNA"/>
</dbReference>
<evidence type="ECO:0000313" key="1">
    <source>
        <dbReference type="EMBL" id="OOF88264.1"/>
    </source>
</evidence>
<sequence length="65" mass="7482">MIYRFCGISLQNSGEPYRHLHIETDNVTQVQEALARNYQLIPIGQINSKYHSITSISNRTEVVYA</sequence>
<dbReference type="AlphaFoldDB" id="A0A1V3LD34"/>
<dbReference type="Proteomes" id="UP000189353">
    <property type="component" value="Unassembled WGS sequence"/>
</dbReference>
<gene>
    <name evidence="1" type="ORF">BKG88_00330</name>
</gene>